<feature type="region of interest" description="Disordered" evidence="1">
    <location>
        <begin position="126"/>
        <end position="146"/>
    </location>
</feature>
<dbReference type="InterPro" id="IPR008634">
    <property type="entry name" value="Gas-vesicle_GvpO"/>
</dbReference>
<dbReference type="RefSeq" id="WP_188522846.1">
    <property type="nucleotide sequence ID" value="NZ_BMDG01000004.1"/>
</dbReference>
<keyword evidence="3" id="KW-1185">Reference proteome</keyword>
<reference evidence="3" key="1">
    <citation type="journal article" date="2019" name="Int. J. Syst. Evol. Microbiol.">
        <title>The Global Catalogue of Microorganisms (GCM) 10K type strain sequencing project: providing services to taxonomists for standard genome sequencing and annotation.</title>
        <authorList>
            <consortium name="The Broad Institute Genomics Platform"/>
            <consortium name="The Broad Institute Genome Sequencing Center for Infectious Disease"/>
            <person name="Wu L."/>
            <person name="Ma J."/>
        </authorList>
    </citation>
    <scope>NUCLEOTIDE SEQUENCE [LARGE SCALE GENOMIC DNA]</scope>
    <source>
        <strain evidence="3">CCM 8653</strain>
    </source>
</reference>
<gene>
    <name evidence="2" type="ORF">GCM10007368_12720</name>
</gene>
<proteinExistence type="predicted"/>
<dbReference type="Proteomes" id="UP000632535">
    <property type="component" value="Unassembled WGS sequence"/>
</dbReference>
<comment type="caution">
    <text evidence="2">The sequence shown here is derived from an EMBL/GenBank/DDBJ whole genome shotgun (WGS) entry which is preliminary data.</text>
</comment>
<name>A0ABQ2B6E0_9MICO</name>
<protein>
    <recommendedName>
        <fullName evidence="4">Gas vesicle protein GvpO</fullName>
    </recommendedName>
</protein>
<accession>A0ABQ2B6E0</accession>
<dbReference type="Pfam" id="PF05800">
    <property type="entry name" value="GvpO"/>
    <property type="match status" value="1"/>
</dbReference>
<evidence type="ECO:0008006" key="4">
    <source>
        <dbReference type="Google" id="ProtNLM"/>
    </source>
</evidence>
<evidence type="ECO:0000313" key="2">
    <source>
        <dbReference type="EMBL" id="GGI06750.1"/>
    </source>
</evidence>
<dbReference type="EMBL" id="BMDG01000004">
    <property type="protein sequence ID" value="GGI06750.1"/>
    <property type="molecule type" value="Genomic_DNA"/>
</dbReference>
<evidence type="ECO:0000256" key="1">
    <source>
        <dbReference type="SAM" id="MobiDB-lite"/>
    </source>
</evidence>
<organism evidence="2 3">
    <name type="scientific">Isoptericola cucumis</name>
    <dbReference type="NCBI Taxonomy" id="1776856"/>
    <lineage>
        <taxon>Bacteria</taxon>
        <taxon>Bacillati</taxon>
        <taxon>Actinomycetota</taxon>
        <taxon>Actinomycetes</taxon>
        <taxon>Micrococcales</taxon>
        <taxon>Promicromonosporaceae</taxon>
        <taxon>Isoptericola</taxon>
    </lineage>
</organism>
<feature type="region of interest" description="Disordered" evidence="1">
    <location>
        <begin position="1"/>
        <end position="68"/>
    </location>
</feature>
<feature type="compositionally biased region" description="Low complexity" evidence="1">
    <location>
        <begin position="26"/>
        <end position="42"/>
    </location>
</feature>
<sequence length="146" mass="15808">MSDTESAPRRTRASRTGESDRPASRKSPTSSKSAAGGTSSTRETSRPSRQEPSSGASGRGTAKPRAVAAEAVRALQEMTGREAESVVGLKRTGDGWQVQLEVVESRRIPDSADLLALYEVDTDPAGEMTGYRRRRRYNRGHTGEEQ</sequence>
<evidence type="ECO:0000313" key="3">
    <source>
        <dbReference type="Proteomes" id="UP000632535"/>
    </source>
</evidence>